<dbReference type="EMBL" id="JAACJM010000074">
    <property type="protein sequence ID" value="KAF5350409.1"/>
    <property type="molecule type" value="Genomic_DNA"/>
</dbReference>
<feature type="region of interest" description="Disordered" evidence="2">
    <location>
        <begin position="1405"/>
        <end position="1429"/>
    </location>
</feature>
<protein>
    <recommendedName>
        <fullName evidence="4">Xylanolytic transcriptional activator regulatory domain-containing protein</fullName>
    </recommendedName>
</protein>
<feature type="domain" description="Xylanolytic transcriptional activator regulatory" evidence="4">
    <location>
        <begin position="1062"/>
        <end position="1135"/>
    </location>
</feature>
<dbReference type="GO" id="GO:0003677">
    <property type="term" value="F:DNA binding"/>
    <property type="evidence" value="ECO:0007669"/>
    <property type="project" value="InterPro"/>
</dbReference>
<feature type="chain" id="PRO_5034138050" description="Xylanolytic transcriptional activator regulatory domain-containing protein" evidence="3">
    <location>
        <begin position="26"/>
        <end position="1535"/>
    </location>
</feature>
<evidence type="ECO:0000256" key="2">
    <source>
        <dbReference type="SAM" id="MobiDB-lite"/>
    </source>
</evidence>
<dbReference type="Pfam" id="PF17678">
    <property type="entry name" value="Glyco_hydro_92N"/>
    <property type="match status" value="1"/>
</dbReference>
<dbReference type="NCBIfam" id="TIGR01180">
    <property type="entry name" value="aman2_put"/>
    <property type="match status" value="1"/>
</dbReference>
<reference evidence="5 6" key="1">
    <citation type="journal article" date="2020" name="ISME J.">
        <title>Uncovering the hidden diversity of litter-decomposition mechanisms in mushroom-forming fungi.</title>
        <authorList>
            <person name="Floudas D."/>
            <person name="Bentzer J."/>
            <person name="Ahren D."/>
            <person name="Johansson T."/>
            <person name="Persson P."/>
            <person name="Tunlid A."/>
        </authorList>
    </citation>
    <scope>NUCLEOTIDE SEQUENCE [LARGE SCALE GENOMIC DNA]</scope>
    <source>
        <strain evidence="5 6">CBS 291.85</strain>
    </source>
</reference>
<comment type="caution">
    <text evidence="5">The sequence shown here is derived from an EMBL/GenBank/DDBJ whole genome shotgun (WGS) entry which is preliminary data.</text>
</comment>
<dbReference type="InterPro" id="IPR012939">
    <property type="entry name" value="Glyco_hydro_92"/>
</dbReference>
<feature type="signal peptide" evidence="3">
    <location>
        <begin position="1"/>
        <end position="25"/>
    </location>
</feature>
<dbReference type="GO" id="GO:0006516">
    <property type="term" value="P:glycoprotein catabolic process"/>
    <property type="evidence" value="ECO:0007669"/>
    <property type="project" value="TreeGrafter"/>
</dbReference>
<evidence type="ECO:0000313" key="6">
    <source>
        <dbReference type="Proteomes" id="UP000559256"/>
    </source>
</evidence>
<keyword evidence="6" id="KW-1185">Reference proteome</keyword>
<dbReference type="Gene3D" id="3.30.2080.10">
    <property type="entry name" value="GH92 mannosidase domain"/>
    <property type="match status" value="1"/>
</dbReference>
<dbReference type="Gene3D" id="1.20.1050.60">
    <property type="entry name" value="alpha-1,2-mannosidase"/>
    <property type="match status" value="1"/>
</dbReference>
<sequence length="1535" mass="171729">MVVGSSVASSLLICALSSFPVRAQAGNALDFVNLFIGSVNGGHTFPGATVPHGMVKVGMDTDSPGNHAGYDGDPQYNVTGFSQLHQAGTGGAVPLSNFKLFPILNCTKFEQCLTTMESRKVKRNILPDGSPDDFAIPGYFSTNLSNSIRVELAATRRVALHKYTFPSGTTTPRIVVDVTNDGQLSGINPELSIDPDTGRVLASGNYAVSFGPGRYDAFACVDFKGFGYSFDVPIEYGPYKINYPDLWGTDLQQHYYSWGSEHGGLIGFPSNPDSSDGTTTILARVGISLISTEQACANAESEEIADWDFDRVVKDSQEQWLDILNRVRVNADGVDENVTTLLYSSLYRTHLAPADYTGENPGWDSTEPYYDAFYCNWDSYRTLFPLMSLHDPANFARIVRGMIDIQKNEGWLPECREMGQKQFIEGGSHGDPILAEFLVKFQDHAEALGVSAEELYAALVADAENTPKNWNIQGRQADVWKEKGYIPSDTTYRGGANTKQVSRSIEYAFDDFTISQVAKLLGKTEDAAKYTSRAGNFINSWNPNITVPDSSLSISGFFQPRFANGTWNYTDPRHCSVNDPLQATCFLNAIRRDGFYESSPIVYVPQDTAKLIELQGGKDSFIERLDWIFDENYFDSTNEPSQQIPFMYHYADRPGLSTRRARMTIETFFNTSVNGLPGNDDSGAMASYVFFYLAGLYPLPATKQFLLSSPYFPSISFYNPLLNTTTTIKSNNFTGNPGLADLEDASGLTVRNIFVKRTSEIRFYSKPRGTKSISTIVKSILSADTQFDLPDSQEAILQMLVDMASHVAALEEELAKYRSNGFTADEPQETEFQASGLMGSSSLGSTRSFPSDLHADTSVASRSDTVGGVSESFERLGLEHSRHFGASSSLTLLQTAMDMKERLPQDVMLPSSLSYRSLRRRRPEFWAIYPWQIPIDSHAPALVFPEESLTHDLINLYFLHHDRFVPVLHRPTFETSVSEGLHHRNRQFAYTLLAVCAVAARYSNDPRVFPEGSTQEFSAGWHWFRQIQLFRNSYISPPSIYELQLCIISILFLQGTSTPEACWILVSYGIRLAQDVGAHRRKAGGQESTVENELWKRAFWMLYVMDIYISAYSGRPRATSGDDLDLDFPIECDDEYWENPNPDLAFKQPLGRPATMTYCIVLLKLFDILSTAQRTLYSTRRSDIWTMMGMSNSECNQKILSELDTSLRNWIDSVPEHLKWDPNREDVDFFHQSVLLYVSYYWVQILVHKPFITPPGTTSDLSFHSLAICVNAARSAIHVMEVQQRRGFLPLPNVLVRSKFNLSVETLRVDAKRTSQVTLYNAAIVLVLNSWRGKHFKTSAATNSELIEVYKCIGMIRYYERRWQNSGTYSYGLYRALWNPGILRYVVFRDVICEIIAISGLDQKPQLPEPSRKSSQPHSQTQDSAMAPSDSSVMYPIFADATSIPAENIDIDPLFNLPLHSNELGDLPLHESFDPFGDAARYSNIPMNGLEIPSLGLENLSSSSNTLPTELLDGHIDELIGGLCQPRTCRLFLDS</sequence>
<dbReference type="Pfam" id="PF07971">
    <property type="entry name" value="Glyco_hydro_92"/>
    <property type="match status" value="1"/>
</dbReference>
<feature type="compositionally biased region" description="Polar residues" evidence="2">
    <location>
        <begin position="1413"/>
        <end position="1429"/>
    </location>
</feature>
<dbReference type="Pfam" id="PF04082">
    <property type="entry name" value="Fungal_trans"/>
    <property type="match status" value="1"/>
</dbReference>
<dbReference type="PANTHER" id="PTHR12143">
    <property type="entry name" value="PEPTIDE N-GLYCANASE PNGASE -RELATED"/>
    <property type="match status" value="1"/>
</dbReference>
<dbReference type="InterPro" id="IPR014718">
    <property type="entry name" value="GH-type_carb-bd"/>
</dbReference>
<evidence type="ECO:0000256" key="3">
    <source>
        <dbReference type="SAM" id="SignalP"/>
    </source>
</evidence>
<dbReference type="PANTHER" id="PTHR12143:SF25">
    <property type="entry name" value="FAMILY PROTEIN, PUTATIVE (AFU_ORTHOLOGUE AFUA_1G10790)-RELATED"/>
    <property type="match status" value="1"/>
</dbReference>
<evidence type="ECO:0000256" key="1">
    <source>
        <dbReference type="ARBA" id="ARBA00023242"/>
    </source>
</evidence>
<keyword evidence="1" id="KW-0539">Nucleus</keyword>
<evidence type="ECO:0000313" key="5">
    <source>
        <dbReference type="EMBL" id="KAF5350409.1"/>
    </source>
</evidence>
<dbReference type="Gene3D" id="2.70.98.10">
    <property type="match status" value="1"/>
</dbReference>
<gene>
    <name evidence="5" type="ORF">D9758_012465</name>
</gene>
<dbReference type="GO" id="GO:0006351">
    <property type="term" value="P:DNA-templated transcription"/>
    <property type="evidence" value="ECO:0007669"/>
    <property type="project" value="InterPro"/>
</dbReference>
<dbReference type="GO" id="GO:0005975">
    <property type="term" value="P:carbohydrate metabolic process"/>
    <property type="evidence" value="ECO:0007669"/>
    <property type="project" value="InterPro"/>
</dbReference>
<dbReference type="InterPro" id="IPR050883">
    <property type="entry name" value="PNGase"/>
</dbReference>
<accession>A0A8H5CZT3</accession>
<dbReference type="OrthoDB" id="449263at2759"/>
<dbReference type="SUPFAM" id="SSF48208">
    <property type="entry name" value="Six-hairpin glycosidases"/>
    <property type="match status" value="1"/>
</dbReference>
<dbReference type="InterPro" id="IPR007219">
    <property type="entry name" value="XnlR_reg_dom"/>
</dbReference>
<dbReference type="Gene3D" id="1.20.1610.10">
    <property type="entry name" value="alpha-1,2-mannosidases domains"/>
    <property type="match status" value="1"/>
</dbReference>
<proteinExistence type="predicted"/>
<dbReference type="CDD" id="cd12148">
    <property type="entry name" value="fungal_TF_MHR"/>
    <property type="match status" value="1"/>
</dbReference>
<dbReference type="SMART" id="SM00906">
    <property type="entry name" value="Fungal_trans"/>
    <property type="match status" value="1"/>
</dbReference>
<keyword evidence="3" id="KW-0732">Signal</keyword>
<name>A0A8H5CZT3_9AGAR</name>
<dbReference type="InterPro" id="IPR005887">
    <property type="entry name" value="GH92_a_mannosidase_put"/>
</dbReference>
<dbReference type="InterPro" id="IPR008928">
    <property type="entry name" value="6-hairpin_glycosidase_sf"/>
</dbReference>
<evidence type="ECO:0000259" key="4">
    <source>
        <dbReference type="SMART" id="SM00906"/>
    </source>
</evidence>
<organism evidence="5 6">
    <name type="scientific">Tetrapyrgos nigripes</name>
    <dbReference type="NCBI Taxonomy" id="182062"/>
    <lineage>
        <taxon>Eukaryota</taxon>
        <taxon>Fungi</taxon>
        <taxon>Dikarya</taxon>
        <taxon>Basidiomycota</taxon>
        <taxon>Agaricomycotina</taxon>
        <taxon>Agaricomycetes</taxon>
        <taxon>Agaricomycetidae</taxon>
        <taxon>Agaricales</taxon>
        <taxon>Marasmiineae</taxon>
        <taxon>Marasmiaceae</taxon>
        <taxon>Tetrapyrgos</taxon>
    </lineage>
</organism>
<dbReference type="Proteomes" id="UP000559256">
    <property type="component" value="Unassembled WGS sequence"/>
</dbReference>
<dbReference type="GO" id="GO:0000224">
    <property type="term" value="F:peptide-N4-(N-acetyl-beta-glucosaminyl)asparagine amidase activity"/>
    <property type="evidence" value="ECO:0007669"/>
    <property type="project" value="TreeGrafter"/>
</dbReference>
<dbReference type="InterPro" id="IPR041371">
    <property type="entry name" value="GH92_N"/>
</dbReference>
<dbReference type="GO" id="GO:0030246">
    <property type="term" value="F:carbohydrate binding"/>
    <property type="evidence" value="ECO:0007669"/>
    <property type="project" value="InterPro"/>
</dbReference>
<dbReference type="GO" id="GO:0005829">
    <property type="term" value="C:cytosol"/>
    <property type="evidence" value="ECO:0007669"/>
    <property type="project" value="TreeGrafter"/>
</dbReference>
<dbReference type="GO" id="GO:0008270">
    <property type="term" value="F:zinc ion binding"/>
    <property type="evidence" value="ECO:0007669"/>
    <property type="project" value="InterPro"/>
</dbReference>
<dbReference type="GO" id="GO:0005634">
    <property type="term" value="C:nucleus"/>
    <property type="evidence" value="ECO:0007669"/>
    <property type="project" value="TreeGrafter"/>
</dbReference>